<evidence type="ECO:0000313" key="3">
    <source>
        <dbReference type="Proteomes" id="UP000070620"/>
    </source>
</evidence>
<organism evidence="2 3">
    <name type="scientific">Micromonospora rosaria</name>
    <dbReference type="NCBI Taxonomy" id="47874"/>
    <lineage>
        <taxon>Bacteria</taxon>
        <taxon>Bacillati</taxon>
        <taxon>Actinomycetota</taxon>
        <taxon>Actinomycetes</taxon>
        <taxon>Micromonosporales</taxon>
        <taxon>Micromonosporaceae</taxon>
        <taxon>Micromonospora</taxon>
    </lineage>
</organism>
<dbReference type="PANTHER" id="PTHR43245">
    <property type="entry name" value="BIFUNCTIONAL POLYMYXIN RESISTANCE PROTEIN ARNA"/>
    <property type="match status" value="1"/>
</dbReference>
<gene>
    <name evidence="2" type="ORF">AWW66_18125</name>
</gene>
<dbReference type="AlphaFoldDB" id="A0A136PQB2"/>
<dbReference type="PANTHER" id="PTHR43245:SF52">
    <property type="entry name" value="NAD-DEPENDENT EPIMERASE_DEHYDRATASE"/>
    <property type="match status" value="1"/>
</dbReference>
<dbReference type="OrthoDB" id="3205647at2"/>
<feature type="domain" description="NAD-dependent epimerase/dehydratase" evidence="1">
    <location>
        <begin position="13"/>
        <end position="242"/>
    </location>
</feature>
<sequence>MTPDAPTGASGVVVVTGVGRYLGAHVASRLAADPRISRVIGVDPAPPGAEIAGLLDGVERVRVDAGSLGGLLGDLDVDAVVHLALISAPDRQHGGRAAMKDQNVIGTMQLLAACQRAPRLRKLVIRSSTAAYGASFRDPAVFTEETEPREVPRGGFARDILDIEGYVRGFRRRRPDVTATVLRFAPFIGSTADTTLTRYFSQPLVPTIFGRDARLQFVHVDDALEVLHRSVVEEHPGTYNVAGPGVLSLSQAIRRAGRVAVPVLEPGLSGAAALARTLGFGRYGLDQVDLFVHGRVVDTTRLVREYGFTPRTTAAAFDDFIRAHQGGVLLGRDRLAAAEQSVLDGIRQVRAAVRERS</sequence>
<dbReference type="Proteomes" id="UP000070620">
    <property type="component" value="Unassembled WGS sequence"/>
</dbReference>
<dbReference type="EMBL" id="LRQV01000065">
    <property type="protein sequence ID" value="KXK60613.1"/>
    <property type="molecule type" value="Genomic_DNA"/>
</dbReference>
<proteinExistence type="predicted"/>
<dbReference type="RefSeq" id="WP_067367620.1">
    <property type="nucleotide sequence ID" value="NZ_JBIUBN010000001.1"/>
</dbReference>
<evidence type="ECO:0000259" key="1">
    <source>
        <dbReference type="Pfam" id="PF01370"/>
    </source>
</evidence>
<dbReference type="Pfam" id="PF01370">
    <property type="entry name" value="Epimerase"/>
    <property type="match status" value="1"/>
</dbReference>
<dbReference type="SUPFAM" id="SSF51735">
    <property type="entry name" value="NAD(P)-binding Rossmann-fold domains"/>
    <property type="match status" value="1"/>
</dbReference>
<dbReference type="InterPro" id="IPR050177">
    <property type="entry name" value="Lipid_A_modif_metabolic_enz"/>
</dbReference>
<accession>A0A136PQB2</accession>
<keyword evidence="3" id="KW-1185">Reference proteome</keyword>
<reference evidence="2 3" key="1">
    <citation type="submission" date="2016-01" db="EMBL/GenBank/DDBJ databases">
        <title>Whole genome sequence and analysis of Micromonospora rosaria DSM 803, which can produce antibacterial substance rosamicin.</title>
        <authorList>
            <person name="Yang H."/>
            <person name="He X."/>
            <person name="Zhu D."/>
        </authorList>
    </citation>
    <scope>NUCLEOTIDE SEQUENCE [LARGE SCALE GENOMIC DNA]</scope>
    <source>
        <strain evidence="2 3">DSM 803</strain>
    </source>
</reference>
<evidence type="ECO:0000313" key="2">
    <source>
        <dbReference type="EMBL" id="KXK60613.1"/>
    </source>
</evidence>
<dbReference type="Gene3D" id="3.40.50.720">
    <property type="entry name" value="NAD(P)-binding Rossmann-like Domain"/>
    <property type="match status" value="1"/>
</dbReference>
<dbReference type="InterPro" id="IPR036291">
    <property type="entry name" value="NAD(P)-bd_dom_sf"/>
</dbReference>
<dbReference type="InterPro" id="IPR001509">
    <property type="entry name" value="Epimerase_deHydtase"/>
</dbReference>
<name>A0A136PQB2_9ACTN</name>
<protein>
    <submittedName>
        <fullName evidence="2">NAD-dependent dehydratase</fullName>
    </submittedName>
</protein>
<comment type="caution">
    <text evidence="2">The sequence shown here is derived from an EMBL/GenBank/DDBJ whole genome shotgun (WGS) entry which is preliminary data.</text>
</comment>